<evidence type="ECO:0000313" key="2">
    <source>
        <dbReference type="Proteomes" id="UP000181790"/>
    </source>
</evidence>
<gene>
    <name evidence="1" type="ORF">BLX24_22805</name>
</gene>
<comment type="caution">
    <text evidence="1">The sequence shown here is derived from an EMBL/GenBank/DDBJ whole genome shotgun (WGS) entry which is preliminary data.</text>
</comment>
<name>A0A1S2VFX9_9BACT</name>
<evidence type="ECO:0000313" key="1">
    <source>
        <dbReference type="EMBL" id="OIN56808.1"/>
    </source>
</evidence>
<dbReference type="EMBL" id="MORL01000018">
    <property type="protein sequence ID" value="OIN56808.1"/>
    <property type="molecule type" value="Genomic_DNA"/>
</dbReference>
<dbReference type="RefSeq" id="WP_071505534.1">
    <property type="nucleotide sequence ID" value="NZ_MORL01000018.1"/>
</dbReference>
<dbReference type="Proteomes" id="UP000181790">
    <property type="component" value="Unassembled WGS sequence"/>
</dbReference>
<sequence>MNELRLAYQKWLIWKRRAEWFAGLPKWAYRLLGGHATYSFLLFWEDMAEADFLEIEMSYH</sequence>
<organism evidence="1 2">
    <name type="scientific">Arsenicibacter rosenii</name>
    <dbReference type="NCBI Taxonomy" id="1750698"/>
    <lineage>
        <taxon>Bacteria</taxon>
        <taxon>Pseudomonadati</taxon>
        <taxon>Bacteroidota</taxon>
        <taxon>Cytophagia</taxon>
        <taxon>Cytophagales</taxon>
        <taxon>Spirosomataceae</taxon>
        <taxon>Arsenicibacter</taxon>
    </lineage>
</organism>
<proteinExistence type="predicted"/>
<reference evidence="1 2" key="1">
    <citation type="submission" date="2016-10" db="EMBL/GenBank/DDBJ databases">
        <title>Arsenicibacter rosenii gen. nov., sp. nov., an efficient arsenic-methylating bacterium isolated from an arsenic-contaminated paddy soil.</title>
        <authorList>
            <person name="Huang K."/>
        </authorList>
    </citation>
    <scope>NUCLEOTIDE SEQUENCE [LARGE SCALE GENOMIC DNA]</scope>
    <source>
        <strain evidence="1 2">SM-1</strain>
    </source>
</reference>
<protein>
    <submittedName>
        <fullName evidence="1">Uncharacterized protein</fullName>
    </submittedName>
</protein>
<keyword evidence="2" id="KW-1185">Reference proteome</keyword>
<dbReference type="AlphaFoldDB" id="A0A1S2VFX9"/>
<accession>A0A1S2VFX9</accession>